<reference evidence="2" key="1">
    <citation type="journal article" date="2017" name="Gigascience">
        <title>The genome draft of coconut (Cocos nucifera).</title>
        <authorList>
            <person name="Xiao Y."/>
            <person name="Xu P."/>
            <person name="Fan H."/>
            <person name="Baudouin L."/>
            <person name="Xia W."/>
            <person name="Bocs S."/>
            <person name="Xu J."/>
            <person name="Li Q."/>
            <person name="Guo A."/>
            <person name="Zhou L."/>
            <person name="Li J."/>
            <person name="Wu Y."/>
            <person name="Ma Z."/>
            <person name="Armero A."/>
            <person name="Issali A.E."/>
            <person name="Liu N."/>
            <person name="Peng M."/>
            <person name="Yang Y."/>
        </authorList>
    </citation>
    <scope>NUCLEOTIDE SEQUENCE</scope>
    <source>
        <tissue evidence="2">Spear leaf of Hainan Tall coconut</tissue>
    </source>
</reference>
<keyword evidence="2" id="KW-0808">Transferase</keyword>
<protein>
    <submittedName>
        <fullName evidence="2">Putative methyltransferase PMT21</fullName>
    </submittedName>
</protein>
<reference evidence="2" key="2">
    <citation type="submission" date="2019-07" db="EMBL/GenBank/DDBJ databases">
        <authorList>
            <person name="Yang Y."/>
            <person name="Bocs S."/>
            <person name="Baudouin L."/>
        </authorList>
    </citation>
    <scope>NUCLEOTIDE SEQUENCE</scope>
    <source>
        <tissue evidence="2">Spear leaf of Hainan Tall coconut</tissue>
    </source>
</reference>
<gene>
    <name evidence="2" type="ORF">COCNU_02G014880</name>
</gene>
<keyword evidence="2" id="KW-0489">Methyltransferase</keyword>
<organism evidence="2 3">
    <name type="scientific">Cocos nucifera</name>
    <name type="common">Coconut palm</name>
    <dbReference type="NCBI Taxonomy" id="13894"/>
    <lineage>
        <taxon>Eukaryota</taxon>
        <taxon>Viridiplantae</taxon>
        <taxon>Streptophyta</taxon>
        <taxon>Embryophyta</taxon>
        <taxon>Tracheophyta</taxon>
        <taxon>Spermatophyta</taxon>
        <taxon>Magnoliopsida</taxon>
        <taxon>Liliopsida</taxon>
        <taxon>Arecaceae</taxon>
        <taxon>Arecoideae</taxon>
        <taxon>Cocoseae</taxon>
        <taxon>Attaleinae</taxon>
        <taxon>Cocos</taxon>
    </lineage>
</organism>
<accession>A0A8K0MX52</accession>
<sequence length="118" mass="13864">MEEVPMERVPRDALANSNCAKASFEEKLKNLEEARKSAEAAMRRVEDQDQLEDDLEEAQRKVSSLEWDLEQEKEERIRDLVNHQKYKKKIDTSLLATKDRIRHARVEMVKTFKASADF</sequence>
<proteinExistence type="predicted"/>
<name>A0A8K0MX52_COCNU</name>
<comment type="caution">
    <text evidence="2">The sequence shown here is derived from an EMBL/GenBank/DDBJ whole genome shotgun (WGS) entry which is preliminary data.</text>
</comment>
<dbReference type="GO" id="GO:0008168">
    <property type="term" value="F:methyltransferase activity"/>
    <property type="evidence" value="ECO:0007669"/>
    <property type="project" value="UniProtKB-KW"/>
</dbReference>
<dbReference type="GO" id="GO:0032259">
    <property type="term" value="P:methylation"/>
    <property type="evidence" value="ECO:0007669"/>
    <property type="project" value="UniProtKB-KW"/>
</dbReference>
<dbReference type="AlphaFoldDB" id="A0A8K0MX52"/>
<dbReference type="EMBL" id="CM017873">
    <property type="protein sequence ID" value="KAG1331520.1"/>
    <property type="molecule type" value="Genomic_DNA"/>
</dbReference>
<feature type="coiled-coil region" evidence="1">
    <location>
        <begin position="14"/>
        <end position="75"/>
    </location>
</feature>
<dbReference type="Proteomes" id="UP000797356">
    <property type="component" value="Chromosome 2"/>
</dbReference>
<keyword evidence="3" id="KW-1185">Reference proteome</keyword>
<evidence type="ECO:0000256" key="1">
    <source>
        <dbReference type="SAM" id="Coils"/>
    </source>
</evidence>
<evidence type="ECO:0000313" key="3">
    <source>
        <dbReference type="Proteomes" id="UP000797356"/>
    </source>
</evidence>
<keyword evidence="1" id="KW-0175">Coiled coil</keyword>
<evidence type="ECO:0000313" key="2">
    <source>
        <dbReference type="EMBL" id="KAG1331520.1"/>
    </source>
</evidence>